<name>A0A0U2UGA9_9BACL</name>
<reference evidence="3" key="1">
    <citation type="submission" date="2015-12" db="EMBL/GenBank/DDBJ databases">
        <title>Complete genome sequences of two moderately thermophilic Paenibacillus species.</title>
        <authorList>
            <person name="Butler R.III."/>
            <person name="Wang J."/>
            <person name="Stark B.C."/>
            <person name="Pombert J.-F."/>
        </authorList>
    </citation>
    <scope>NUCLEOTIDE SEQUENCE [LARGE SCALE GENOMIC DNA]</scope>
    <source>
        <strain evidence="3">32O-Y</strain>
    </source>
</reference>
<organism evidence="2 3">
    <name type="scientific">Paenibacillus naphthalenovorans</name>
    <dbReference type="NCBI Taxonomy" id="162209"/>
    <lineage>
        <taxon>Bacteria</taxon>
        <taxon>Bacillati</taxon>
        <taxon>Bacillota</taxon>
        <taxon>Bacilli</taxon>
        <taxon>Bacillales</taxon>
        <taxon>Paenibacillaceae</taxon>
        <taxon>Paenibacillus</taxon>
    </lineage>
</organism>
<dbReference type="STRING" id="162209.IJ22_49950"/>
<evidence type="ECO:0000256" key="1">
    <source>
        <dbReference type="SAM" id="MobiDB-lite"/>
    </source>
</evidence>
<keyword evidence="3" id="KW-1185">Reference proteome</keyword>
<dbReference type="RefSeq" id="WP_160327409.1">
    <property type="nucleotide sequence ID" value="NZ_CP013652.1"/>
</dbReference>
<dbReference type="PATRIC" id="fig|162209.4.peg.5279"/>
<proteinExistence type="predicted"/>
<dbReference type="AlphaFoldDB" id="A0A0U2UGA9"/>
<reference evidence="2 3" key="2">
    <citation type="journal article" date="2016" name="Genome Announc.">
        <title>Complete Genome Sequences of Two Interactive Moderate Thermophiles, Paenibacillus napthalenovorans 32O-Y and Paenibacillus sp. 32O-W.</title>
        <authorList>
            <person name="Butler R.R.III."/>
            <person name="Wang J."/>
            <person name="Stark B.C."/>
            <person name="Pombert J.F."/>
        </authorList>
    </citation>
    <scope>NUCLEOTIDE SEQUENCE [LARGE SCALE GENOMIC DNA]</scope>
    <source>
        <strain evidence="2 3">32O-Y</strain>
    </source>
</reference>
<gene>
    <name evidence="2" type="ORF">IJ22_49950</name>
</gene>
<protein>
    <submittedName>
        <fullName evidence="2">Uncharacterized protein</fullName>
    </submittedName>
</protein>
<dbReference type="EMBL" id="CP013652">
    <property type="protein sequence ID" value="ALS25257.1"/>
    <property type="molecule type" value="Genomic_DNA"/>
</dbReference>
<sequence length="51" mass="5892">MSMRYLFHILMSIRDGNPSTAKDYRMPEEQFRADVESNARQEASGIDAQRA</sequence>
<dbReference type="KEGG" id="pnp:IJ22_49950"/>
<feature type="region of interest" description="Disordered" evidence="1">
    <location>
        <begin position="28"/>
        <end position="51"/>
    </location>
</feature>
<feature type="compositionally biased region" description="Basic and acidic residues" evidence="1">
    <location>
        <begin position="28"/>
        <end position="39"/>
    </location>
</feature>
<evidence type="ECO:0000313" key="2">
    <source>
        <dbReference type="EMBL" id="ALS25257.1"/>
    </source>
</evidence>
<evidence type="ECO:0000313" key="3">
    <source>
        <dbReference type="Proteomes" id="UP000061660"/>
    </source>
</evidence>
<dbReference type="Proteomes" id="UP000061660">
    <property type="component" value="Chromosome"/>
</dbReference>
<accession>A0A0U2UGA9</accession>